<dbReference type="Proteomes" id="UP000756132">
    <property type="component" value="Chromosome 4"/>
</dbReference>
<evidence type="ECO:0000313" key="1">
    <source>
        <dbReference type="EMBL" id="UJO15769.1"/>
    </source>
</evidence>
<protein>
    <submittedName>
        <fullName evidence="1">Uncharacterized protein</fullName>
    </submittedName>
</protein>
<keyword evidence="2" id="KW-1185">Reference proteome</keyword>
<reference evidence="1" key="1">
    <citation type="submission" date="2021-12" db="EMBL/GenBank/DDBJ databases">
        <authorList>
            <person name="Zaccaron A."/>
            <person name="Stergiopoulos I."/>
        </authorList>
    </citation>
    <scope>NUCLEOTIDE SEQUENCE</scope>
    <source>
        <strain evidence="1">Race5_Kim</strain>
    </source>
</reference>
<reference evidence="1" key="2">
    <citation type="journal article" date="2022" name="Microb. Genom.">
        <title>A chromosome-scale genome assembly of the tomato pathogen Cladosporium fulvum reveals a compartmentalized genome architecture and the presence of a dispensable chromosome.</title>
        <authorList>
            <person name="Zaccaron A.Z."/>
            <person name="Chen L.H."/>
            <person name="Samaras A."/>
            <person name="Stergiopoulos I."/>
        </authorList>
    </citation>
    <scope>NUCLEOTIDE SEQUENCE</scope>
    <source>
        <strain evidence="1">Race5_Kim</strain>
    </source>
</reference>
<dbReference type="KEGG" id="ffu:CLAFUR5_04583"/>
<sequence>MVTQLVNLGQPFRSGAHDSRWVIMDSLIQPKIMDGNGSTATTGQETTFSGAEAQTIAHTNAANAVFNICDISSEPDKVELLVNVDFSVAIPSCAYTPPIVNSGGAWSCNGNGKGGNLLKFTVKNTGTVVAVRDAAVSDVLRSYGDAISTHDVGGVKGKGFCDASYLHWDCCDCLFCLTA</sequence>
<evidence type="ECO:0000313" key="2">
    <source>
        <dbReference type="Proteomes" id="UP000756132"/>
    </source>
</evidence>
<gene>
    <name evidence="1" type="ORF">CLAFUR5_04583</name>
</gene>
<dbReference type="GeneID" id="71984461"/>
<accession>A0A9Q8LE85</accession>
<proteinExistence type="predicted"/>
<dbReference type="RefSeq" id="XP_047760135.1">
    <property type="nucleotide sequence ID" value="XM_047903731.1"/>
</dbReference>
<dbReference type="EMBL" id="CP090166">
    <property type="protein sequence ID" value="UJO15769.1"/>
    <property type="molecule type" value="Genomic_DNA"/>
</dbReference>
<name>A0A9Q8LE85_PASFU</name>
<dbReference type="AlphaFoldDB" id="A0A9Q8LE85"/>
<organism evidence="1 2">
    <name type="scientific">Passalora fulva</name>
    <name type="common">Tomato leaf mold</name>
    <name type="synonym">Cladosporium fulvum</name>
    <dbReference type="NCBI Taxonomy" id="5499"/>
    <lineage>
        <taxon>Eukaryota</taxon>
        <taxon>Fungi</taxon>
        <taxon>Dikarya</taxon>
        <taxon>Ascomycota</taxon>
        <taxon>Pezizomycotina</taxon>
        <taxon>Dothideomycetes</taxon>
        <taxon>Dothideomycetidae</taxon>
        <taxon>Mycosphaerellales</taxon>
        <taxon>Mycosphaerellaceae</taxon>
        <taxon>Fulvia</taxon>
    </lineage>
</organism>